<evidence type="ECO:0000313" key="1">
    <source>
        <dbReference type="EMBL" id="USW57187.1"/>
    </source>
</evidence>
<keyword evidence="2" id="KW-1185">Reference proteome</keyword>
<protein>
    <submittedName>
        <fullName evidence="1">Luciferase-like domain superfamily</fullName>
    </submittedName>
</protein>
<reference evidence="1" key="1">
    <citation type="submission" date="2022-06" db="EMBL/GenBank/DDBJ databases">
        <title>Complete genome sequences of two strains of the flax pathogen Septoria linicola.</title>
        <authorList>
            <person name="Lapalu N."/>
            <person name="Simon A."/>
            <person name="Demenou B."/>
            <person name="Paumier D."/>
            <person name="Guillot M.-P."/>
            <person name="Gout L."/>
            <person name="Valade R."/>
        </authorList>
    </citation>
    <scope>NUCLEOTIDE SEQUENCE</scope>
    <source>
        <strain evidence="1">SE15195</strain>
    </source>
</reference>
<sequence>MAGITIIVDETDGKAQQKYQDFLSYSDREGALALFGGWTGIDLSSHPDDEDISMSDQPAVRSLVNRWSETVPGSEGLKWTKNRIVDFLLVGGMMPKLIGSTKTVVDELERWADITGVDGFNLAHVVSPGSFEDIAEFVIPELQRRGLFRRRVEKGGATAREVFFGQSRLLDDHVGSRYKWTQIRGSQSVELERLSAVSKPPNVVCGP</sequence>
<dbReference type="InterPro" id="IPR036661">
    <property type="entry name" value="Luciferase-like_sf"/>
</dbReference>
<dbReference type="PANTHER" id="PTHR30011:SF41">
    <property type="entry name" value="XENOBIOTIC COMPOUND MONOOXYGENASE, DSZA FAMILY (AFU_ORTHOLOGUE AFUA_3G15040)"/>
    <property type="match status" value="1"/>
</dbReference>
<dbReference type="EMBL" id="CP099426">
    <property type="protein sequence ID" value="USW57187.1"/>
    <property type="molecule type" value="Genomic_DNA"/>
</dbReference>
<accession>A0A9Q9AWI7</accession>
<dbReference type="PANTHER" id="PTHR30011">
    <property type="entry name" value="ALKANESULFONATE MONOOXYGENASE-RELATED"/>
    <property type="match status" value="1"/>
</dbReference>
<dbReference type="Proteomes" id="UP001056384">
    <property type="component" value="Chromosome 9"/>
</dbReference>
<dbReference type="SUPFAM" id="SSF51679">
    <property type="entry name" value="Bacterial luciferase-like"/>
    <property type="match status" value="1"/>
</dbReference>
<proteinExistence type="predicted"/>
<evidence type="ECO:0000313" key="2">
    <source>
        <dbReference type="Proteomes" id="UP001056384"/>
    </source>
</evidence>
<gene>
    <name evidence="1" type="ORF">Slin15195_G105060</name>
</gene>
<dbReference type="InterPro" id="IPR051260">
    <property type="entry name" value="Diverse_substr_monoxygenases"/>
</dbReference>
<name>A0A9Q9AWI7_9PEZI</name>
<organism evidence="1 2">
    <name type="scientific">Septoria linicola</name>
    <dbReference type="NCBI Taxonomy" id="215465"/>
    <lineage>
        <taxon>Eukaryota</taxon>
        <taxon>Fungi</taxon>
        <taxon>Dikarya</taxon>
        <taxon>Ascomycota</taxon>
        <taxon>Pezizomycotina</taxon>
        <taxon>Dothideomycetes</taxon>
        <taxon>Dothideomycetidae</taxon>
        <taxon>Mycosphaerellales</taxon>
        <taxon>Mycosphaerellaceae</taxon>
        <taxon>Septoria</taxon>
    </lineage>
</organism>
<dbReference type="Gene3D" id="3.20.20.30">
    <property type="entry name" value="Luciferase-like domain"/>
    <property type="match status" value="1"/>
</dbReference>
<dbReference type="AlphaFoldDB" id="A0A9Q9AWI7"/>
<dbReference type="GO" id="GO:0016705">
    <property type="term" value="F:oxidoreductase activity, acting on paired donors, with incorporation or reduction of molecular oxygen"/>
    <property type="evidence" value="ECO:0007669"/>
    <property type="project" value="InterPro"/>
</dbReference>